<dbReference type="HOGENOM" id="CLU_2088294_0_0_1"/>
<organism evidence="2 3">
    <name type="scientific">Leersia perrieri</name>
    <dbReference type="NCBI Taxonomy" id="77586"/>
    <lineage>
        <taxon>Eukaryota</taxon>
        <taxon>Viridiplantae</taxon>
        <taxon>Streptophyta</taxon>
        <taxon>Embryophyta</taxon>
        <taxon>Tracheophyta</taxon>
        <taxon>Spermatophyta</taxon>
        <taxon>Magnoliopsida</taxon>
        <taxon>Liliopsida</taxon>
        <taxon>Poales</taxon>
        <taxon>Poaceae</taxon>
        <taxon>BOP clade</taxon>
        <taxon>Oryzoideae</taxon>
        <taxon>Oryzeae</taxon>
        <taxon>Oryzinae</taxon>
        <taxon>Leersia</taxon>
    </lineage>
</organism>
<proteinExistence type="predicted"/>
<sequence length="117" mass="13039">MASSVNGGEVSVRVLSRSLVKASDESIQLHVLPVSNLNLLPQTIQVSMFCIYPIPPPTANFHDVVAAFTAGLPSLLNYYFPTRRPNLHRPGLRNPRDPLLQPRRGTRRRRCGRRGAL</sequence>
<reference evidence="2" key="3">
    <citation type="submission" date="2015-04" db="UniProtKB">
        <authorList>
            <consortium name="EnsemblPlants"/>
        </authorList>
    </citation>
    <scope>IDENTIFICATION</scope>
</reference>
<protein>
    <submittedName>
        <fullName evidence="2">Uncharacterized protein</fullName>
    </submittedName>
</protein>
<keyword evidence="3" id="KW-1185">Reference proteome</keyword>
<dbReference type="EnsemblPlants" id="LPERR01G09620.1">
    <property type="protein sequence ID" value="LPERR01G09620.1"/>
    <property type="gene ID" value="LPERR01G09620"/>
</dbReference>
<feature type="compositionally biased region" description="Basic residues" evidence="1">
    <location>
        <begin position="104"/>
        <end position="117"/>
    </location>
</feature>
<feature type="region of interest" description="Disordered" evidence="1">
    <location>
        <begin position="84"/>
        <end position="117"/>
    </location>
</feature>
<dbReference type="InterPro" id="IPR023213">
    <property type="entry name" value="CAT-like_dom_sf"/>
</dbReference>
<evidence type="ECO:0000313" key="3">
    <source>
        <dbReference type="Proteomes" id="UP000032180"/>
    </source>
</evidence>
<evidence type="ECO:0000256" key="1">
    <source>
        <dbReference type="SAM" id="MobiDB-lite"/>
    </source>
</evidence>
<dbReference type="STRING" id="77586.A0A0D9UZB1"/>
<dbReference type="AlphaFoldDB" id="A0A0D9UZB1"/>
<evidence type="ECO:0000313" key="2">
    <source>
        <dbReference type="EnsemblPlants" id="LPERR01G09620.1"/>
    </source>
</evidence>
<dbReference type="Proteomes" id="UP000032180">
    <property type="component" value="Chromosome 1"/>
</dbReference>
<dbReference type="Gramene" id="LPERR01G09620.1">
    <property type="protein sequence ID" value="LPERR01G09620.1"/>
    <property type="gene ID" value="LPERR01G09620"/>
</dbReference>
<dbReference type="Gene3D" id="3.30.559.10">
    <property type="entry name" value="Chloramphenicol acetyltransferase-like domain"/>
    <property type="match status" value="1"/>
</dbReference>
<reference evidence="3" key="2">
    <citation type="submission" date="2013-12" db="EMBL/GenBank/DDBJ databases">
        <authorList>
            <person name="Yu Y."/>
            <person name="Lee S."/>
            <person name="de Baynast K."/>
            <person name="Wissotski M."/>
            <person name="Liu L."/>
            <person name="Talag J."/>
            <person name="Goicoechea J."/>
            <person name="Angelova A."/>
            <person name="Jetty R."/>
            <person name="Kudrna D."/>
            <person name="Golser W."/>
            <person name="Rivera L."/>
            <person name="Zhang J."/>
            <person name="Wing R."/>
        </authorList>
    </citation>
    <scope>NUCLEOTIDE SEQUENCE</scope>
</reference>
<accession>A0A0D9UZB1</accession>
<dbReference type="GO" id="GO:0050734">
    <property type="term" value="F:hydroxycinnamoyltransferase activity"/>
    <property type="evidence" value="ECO:0007669"/>
    <property type="project" value="UniProtKB-ARBA"/>
</dbReference>
<reference evidence="2 3" key="1">
    <citation type="submission" date="2012-08" db="EMBL/GenBank/DDBJ databases">
        <title>Oryza genome evolution.</title>
        <authorList>
            <person name="Wing R.A."/>
        </authorList>
    </citation>
    <scope>NUCLEOTIDE SEQUENCE</scope>
</reference>
<name>A0A0D9UZB1_9ORYZ</name>